<keyword evidence="3" id="KW-1185">Reference proteome</keyword>
<accession>A0A8X8XWG3</accession>
<gene>
    <name evidence="2" type="ORF">SASPL_121439</name>
</gene>
<evidence type="ECO:0000313" key="2">
    <source>
        <dbReference type="EMBL" id="KAG6419223.1"/>
    </source>
</evidence>
<dbReference type="AlphaFoldDB" id="A0A8X8XWG3"/>
<dbReference type="Proteomes" id="UP000298416">
    <property type="component" value="Unassembled WGS sequence"/>
</dbReference>
<organism evidence="2">
    <name type="scientific">Salvia splendens</name>
    <name type="common">Scarlet sage</name>
    <dbReference type="NCBI Taxonomy" id="180675"/>
    <lineage>
        <taxon>Eukaryota</taxon>
        <taxon>Viridiplantae</taxon>
        <taxon>Streptophyta</taxon>
        <taxon>Embryophyta</taxon>
        <taxon>Tracheophyta</taxon>
        <taxon>Spermatophyta</taxon>
        <taxon>Magnoliopsida</taxon>
        <taxon>eudicotyledons</taxon>
        <taxon>Gunneridae</taxon>
        <taxon>Pentapetalae</taxon>
        <taxon>asterids</taxon>
        <taxon>lamiids</taxon>
        <taxon>Lamiales</taxon>
        <taxon>Lamiaceae</taxon>
        <taxon>Nepetoideae</taxon>
        <taxon>Mentheae</taxon>
        <taxon>Salviinae</taxon>
        <taxon>Salvia</taxon>
        <taxon>Salvia subgen. Calosphace</taxon>
        <taxon>core Calosphace</taxon>
    </lineage>
</organism>
<dbReference type="Pfam" id="PF25431">
    <property type="entry name" value="zf-C17orf113"/>
    <property type="match status" value="1"/>
</dbReference>
<evidence type="ECO:0000313" key="3">
    <source>
        <dbReference type="Proteomes" id="UP000298416"/>
    </source>
</evidence>
<reference evidence="2" key="1">
    <citation type="submission" date="2018-01" db="EMBL/GenBank/DDBJ databases">
        <authorList>
            <person name="Mao J.F."/>
        </authorList>
    </citation>
    <scope>NUCLEOTIDE SEQUENCE</scope>
    <source>
        <strain evidence="2">Huo1</strain>
        <tissue evidence="2">Leaf</tissue>
    </source>
</reference>
<comment type="caution">
    <text evidence="2">The sequence shown here is derived from an EMBL/GenBank/DDBJ whole genome shotgun (WGS) entry which is preliminary data.</text>
</comment>
<name>A0A8X8XWG3_SALSN</name>
<evidence type="ECO:0000259" key="1">
    <source>
        <dbReference type="Pfam" id="PF25431"/>
    </source>
</evidence>
<dbReference type="InterPro" id="IPR057456">
    <property type="entry name" value="Znf_C17orf113"/>
</dbReference>
<dbReference type="EMBL" id="PNBA02000007">
    <property type="protein sequence ID" value="KAG6419223.1"/>
    <property type="molecule type" value="Genomic_DNA"/>
</dbReference>
<reference evidence="2" key="2">
    <citation type="submission" date="2020-08" db="EMBL/GenBank/DDBJ databases">
        <title>Plant Genome Project.</title>
        <authorList>
            <person name="Zhang R.-G."/>
        </authorList>
    </citation>
    <scope>NUCLEOTIDE SEQUENCE</scope>
    <source>
        <strain evidence="2">Huo1</strain>
        <tissue evidence="2">Leaf</tissue>
    </source>
</reference>
<protein>
    <recommendedName>
        <fullName evidence="1">C17orf113 probable zinc finger domain-containing protein</fullName>
    </recommendedName>
</protein>
<sequence length="196" mass="21269">MDDPNFQPNSQPNQPIWMPGMFDNHTFYPSGFEGNDAFSASVGFVNSAFSGVMFNTGIASNSALQFLPSYVNPPERAEMLTNTHKEEAVVFVNAQEKERVRCSVCWQYGGVRGEYFSPNGSGNLSLSGFQAHLSSDFHVKSLLAKEKGKQTLETVVTSQNSDLGGASEHGSVTAVSSMEKVSTSVEEIKGVLNEKL</sequence>
<feature type="domain" description="C17orf113 probable zinc finger" evidence="1">
    <location>
        <begin position="87"/>
        <end position="148"/>
    </location>
</feature>
<proteinExistence type="predicted"/>